<feature type="compositionally biased region" description="Gly residues" evidence="1">
    <location>
        <begin position="55"/>
        <end position="65"/>
    </location>
</feature>
<organism evidence="2 3">
    <name type="scientific">Streptomyces ipomoeae</name>
    <dbReference type="NCBI Taxonomy" id="103232"/>
    <lineage>
        <taxon>Bacteria</taxon>
        <taxon>Bacillati</taxon>
        <taxon>Actinomycetota</taxon>
        <taxon>Actinomycetes</taxon>
        <taxon>Kitasatosporales</taxon>
        <taxon>Streptomycetaceae</taxon>
        <taxon>Streptomyces</taxon>
    </lineage>
</organism>
<sequence>MAAAATTILPLYGITAFADPQAEVSAGARVSGQNVGGSSGAPQVSEPDAHEEAGGHGGGYGTGDGYGDDAAAEGYGGYGEG</sequence>
<protein>
    <submittedName>
        <fullName evidence="2">Uncharacterized protein</fullName>
    </submittedName>
</protein>
<evidence type="ECO:0000313" key="2">
    <source>
        <dbReference type="EMBL" id="TQE17681.1"/>
    </source>
</evidence>
<feature type="region of interest" description="Disordered" evidence="1">
    <location>
        <begin position="25"/>
        <end position="81"/>
    </location>
</feature>
<dbReference type="Proteomes" id="UP000318720">
    <property type="component" value="Unassembled WGS sequence"/>
</dbReference>
<evidence type="ECO:0000313" key="3">
    <source>
        <dbReference type="Proteomes" id="UP000318720"/>
    </source>
</evidence>
<evidence type="ECO:0000256" key="1">
    <source>
        <dbReference type="SAM" id="MobiDB-lite"/>
    </source>
</evidence>
<accession>A0AAE8VWE9</accession>
<name>A0AAE8VWE9_9ACTN</name>
<comment type="caution">
    <text evidence="2">The sequence shown here is derived from an EMBL/GenBank/DDBJ whole genome shotgun (WGS) entry which is preliminary data.</text>
</comment>
<dbReference type="EMBL" id="SPAZ01000336">
    <property type="protein sequence ID" value="TQE17681.1"/>
    <property type="molecule type" value="Genomic_DNA"/>
</dbReference>
<feature type="non-terminal residue" evidence="2">
    <location>
        <position position="81"/>
    </location>
</feature>
<gene>
    <name evidence="2" type="ORF">Sipo8835_41760</name>
</gene>
<proteinExistence type="predicted"/>
<reference evidence="2 3" key="1">
    <citation type="submission" date="2019-03" db="EMBL/GenBank/DDBJ databases">
        <title>Comparative genomic analyses of the sweetpotato soil rot pathogen, Streptomyces ipomoeae.</title>
        <authorList>
            <person name="Ruschel Soares N."/>
            <person name="Badger J.H."/>
            <person name="Huguet-Tapia J.C."/>
            <person name="Clark C.A."/>
            <person name="Pettis G.S."/>
        </authorList>
    </citation>
    <scope>NUCLEOTIDE SEQUENCE [LARGE SCALE GENOMIC DNA]</scope>
    <source>
        <strain evidence="2 3">88-35</strain>
    </source>
</reference>
<dbReference type="AlphaFoldDB" id="A0AAE8VWE9"/>